<feature type="region of interest" description="Disordered" evidence="8">
    <location>
        <begin position="1"/>
        <end position="29"/>
    </location>
</feature>
<dbReference type="SUPFAM" id="SSF81345">
    <property type="entry name" value="ABC transporter involved in vitamin B12 uptake, BtuC"/>
    <property type="match status" value="1"/>
</dbReference>
<keyword evidence="4" id="KW-1003">Cell membrane</keyword>
<evidence type="ECO:0000256" key="7">
    <source>
        <dbReference type="ARBA" id="ARBA00023136"/>
    </source>
</evidence>
<evidence type="ECO:0000256" key="8">
    <source>
        <dbReference type="SAM" id="MobiDB-lite"/>
    </source>
</evidence>
<keyword evidence="6 9" id="KW-1133">Transmembrane helix</keyword>
<gene>
    <name evidence="10" type="ORF">AXK61_02635</name>
</gene>
<evidence type="ECO:0000256" key="6">
    <source>
        <dbReference type="ARBA" id="ARBA00022989"/>
    </source>
</evidence>
<comment type="similarity">
    <text evidence="2">Belongs to the binding-protein-dependent transport system permease family. FecCD subfamily.</text>
</comment>
<dbReference type="EMBL" id="LSRE01000012">
    <property type="protein sequence ID" value="KXO98513.1"/>
    <property type="molecule type" value="Genomic_DNA"/>
</dbReference>
<keyword evidence="11" id="KW-1185">Reference proteome</keyword>
<evidence type="ECO:0000256" key="3">
    <source>
        <dbReference type="ARBA" id="ARBA00022448"/>
    </source>
</evidence>
<feature type="transmembrane region" description="Helical" evidence="9">
    <location>
        <begin position="275"/>
        <end position="301"/>
    </location>
</feature>
<dbReference type="Proteomes" id="UP000070409">
    <property type="component" value="Unassembled WGS sequence"/>
</dbReference>
<sequence>MTDVTATSTEEAAPGATPPARPESTSGAARRRRRTVGLAVLIVLLVVTVIASLAIGSRSLAPSDVWAGLWHRYTTGPNPADAELNQAAIIIQTLRVPRTLLALIAGAALALAGSLIQGHTRNPIADPGILGITQGAAFAVVCATFLGGLTAPIQYVWFAFAGAAIAAVVVFGLSSMGRGVSSPLTLVLAGTGVSVFLSSMTSAIALSDNASLDTLRFWNAGAVVGRGYDVIGVVALPILLGVILALANGPAVNLLNMGDDVAKGLGLNINLARTVGVVAVTILVGAATAACGSIAFLGLMVPHIVRYFTGPDYRWLLPYSALMGAWLLLAADIVGRVVARPGELEVGIVVAMVGAPFFVGLVWWRKAVRV</sequence>
<feature type="transmembrane region" description="Helical" evidence="9">
    <location>
        <begin position="99"/>
        <end position="116"/>
    </location>
</feature>
<evidence type="ECO:0000313" key="11">
    <source>
        <dbReference type="Proteomes" id="UP000070409"/>
    </source>
</evidence>
<dbReference type="CDD" id="cd06550">
    <property type="entry name" value="TM_ABC_iron-siderophores_like"/>
    <property type="match status" value="1"/>
</dbReference>
<evidence type="ECO:0000256" key="1">
    <source>
        <dbReference type="ARBA" id="ARBA00004651"/>
    </source>
</evidence>
<comment type="subcellular location">
    <subcellularLocation>
        <location evidence="1">Cell membrane</location>
        <topology evidence="1">Multi-pass membrane protein</topology>
    </subcellularLocation>
</comment>
<dbReference type="Pfam" id="PF01032">
    <property type="entry name" value="FecCD"/>
    <property type="match status" value="1"/>
</dbReference>
<dbReference type="PANTHER" id="PTHR30472">
    <property type="entry name" value="FERRIC ENTEROBACTIN TRANSPORT SYSTEM PERMEASE PROTEIN"/>
    <property type="match status" value="1"/>
</dbReference>
<evidence type="ECO:0000256" key="5">
    <source>
        <dbReference type="ARBA" id="ARBA00022692"/>
    </source>
</evidence>
<feature type="transmembrane region" description="Helical" evidence="9">
    <location>
        <begin position="128"/>
        <end position="149"/>
    </location>
</feature>
<evidence type="ECO:0000256" key="9">
    <source>
        <dbReference type="SAM" id="Phobius"/>
    </source>
</evidence>
<protein>
    <submittedName>
        <fullName evidence="10">Iron ABC transporter permease</fullName>
    </submittedName>
</protein>
<feature type="transmembrane region" description="Helical" evidence="9">
    <location>
        <begin position="346"/>
        <end position="364"/>
    </location>
</feature>
<feature type="transmembrane region" description="Helical" evidence="9">
    <location>
        <begin position="186"/>
        <end position="207"/>
    </location>
</feature>
<accession>A0A137ZK18</accession>
<keyword evidence="7 9" id="KW-0472">Membrane</keyword>
<name>A0A137ZK18_9ACTN</name>
<evidence type="ECO:0000256" key="4">
    <source>
        <dbReference type="ARBA" id="ARBA00022475"/>
    </source>
</evidence>
<feature type="transmembrane region" description="Helical" evidence="9">
    <location>
        <begin position="227"/>
        <end position="247"/>
    </location>
</feature>
<proteinExistence type="inferred from homology"/>
<dbReference type="InterPro" id="IPR000522">
    <property type="entry name" value="ABC_transptr_permease_BtuC"/>
</dbReference>
<dbReference type="Gene3D" id="1.10.3470.10">
    <property type="entry name" value="ABC transporter involved in vitamin B12 uptake, BtuC"/>
    <property type="match status" value="1"/>
</dbReference>
<feature type="transmembrane region" description="Helical" evidence="9">
    <location>
        <begin position="36"/>
        <end position="56"/>
    </location>
</feature>
<dbReference type="InterPro" id="IPR037294">
    <property type="entry name" value="ABC_BtuC-like"/>
</dbReference>
<feature type="transmembrane region" description="Helical" evidence="9">
    <location>
        <begin position="155"/>
        <end position="174"/>
    </location>
</feature>
<keyword evidence="5 9" id="KW-0812">Transmembrane</keyword>
<organism evidence="10 11">
    <name type="scientific">Tsukamurella pseudospumae</name>
    <dbReference type="NCBI Taxonomy" id="239498"/>
    <lineage>
        <taxon>Bacteria</taxon>
        <taxon>Bacillati</taxon>
        <taxon>Actinomycetota</taxon>
        <taxon>Actinomycetes</taxon>
        <taxon>Mycobacteriales</taxon>
        <taxon>Tsukamurellaceae</taxon>
        <taxon>Tsukamurella</taxon>
    </lineage>
</organism>
<evidence type="ECO:0000313" key="10">
    <source>
        <dbReference type="EMBL" id="KXO98513.1"/>
    </source>
</evidence>
<keyword evidence="3" id="KW-0813">Transport</keyword>
<evidence type="ECO:0000256" key="2">
    <source>
        <dbReference type="ARBA" id="ARBA00007935"/>
    </source>
</evidence>
<feature type="compositionally biased region" description="Low complexity" evidence="8">
    <location>
        <begin position="1"/>
        <end position="15"/>
    </location>
</feature>
<comment type="caution">
    <text evidence="10">The sequence shown here is derived from an EMBL/GenBank/DDBJ whole genome shotgun (WGS) entry which is preliminary data.</text>
</comment>
<reference evidence="10 11" key="1">
    <citation type="submission" date="2016-02" db="EMBL/GenBank/DDBJ databases">
        <authorList>
            <person name="Teng J.L."/>
            <person name="Tang Y."/>
            <person name="Huang Y."/>
            <person name="Guo F."/>
            <person name="Wei W."/>
            <person name="Chen J.H."/>
            <person name="Wong S.Y."/>
            <person name="Lau S.K."/>
            <person name="Woo P.C."/>
        </authorList>
    </citation>
    <scope>NUCLEOTIDE SEQUENCE [LARGE SCALE GENOMIC DNA]</scope>
    <source>
        <strain evidence="10 11">JCM 13375</strain>
    </source>
</reference>
<feature type="transmembrane region" description="Helical" evidence="9">
    <location>
        <begin position="313"/>
        <end position="334"/>
    </location>
</feature>
<dbReference type="PANTHER" id="PTHR30472:SF1">
    <property type="entry name" value="FE(3+) DICITRATE TRANSPORT SYSTEM PERMEASE PROTEIN FECC-RELATED"/>
    <property type="match status" value="1"/>
</dbReference>